<dbReference type="Gene3D" id="3.40.50.12090">
    <property type="match status" value="1"/>
</dbReference>
<dbReference type="EMBL" id="JACCFM010000001">
    <property type="protein sequence ID" value="NYJ20260.1"/>
    <property type="molecule type" value="Genomic_DNA"/>
</dbReference>
<keyword evidence="3" id="KW-1185">Reference proteome</keyword>
<protein>
    <submittedName>
        <fullName evidence="2">Putative cell wall-binding protein</fullName>
    </submittedName>
</protein>
<dbReference type="PANTHER" id="PTHR30032">
    <property type="entry name" value="N-ACETYLMURAMOYL-L-ALANINE AMIDASE-RELATED"/>
    <property type="match status" value="1"/>
</dbReference>
<accession>A0A7Z0EFF5</accession>
<sequence>MRRTIVLKPLVTGVCAVALAIGVAITPVSLASAVEDSGVSVGSTEAPAAPGLTPTPAPTPTDEPTESPVDDIPATDAPATDAPATDAPAIVPAPAQTPVPTPAPAPLDEAVDPLPDATPPASGDALTLRDREVAALAGFNPGNIISDYNFYNSWAMTESEIQNFLDARCTGASCLNDLRFDTPTRTWSWGTCGTYNGAANESAARIIYKVQRACGISAKVILVTLQKEQGLVTRTSPSDSILRKAMGYGCPDTDVCDSTYYGFFNQLFAAGRQLTWYTNPEGSFTQRFKVGATVPVQFHRNGGCGTSPVFISNKATAALYYYTPYQPNAAALAAGYDAANNACSSYGNRNFFNYYSDWFGDPTAGGSPAATRLAGADRFDTAVAISKGSYPSSGVPVVYVTTGAEFPDALSAAPAAAAQGGPLLLTQAGDLPAAVKAEIARLKPKKIVVVGGEAAVSTVVQAELETIAPVTRVFGEDRYATSRAIAAQAFPTATKAYIATGANFPDALSAGAAAGVAKIPVLLVNGAESTLDAPTGAALAATSTVMISGGPVAVSAGIQTALLSSGKSVTRFAGTDRNQTSVLINRASFSTAKTAYLATGWSFPDALAGAAAAAKAKSPLFIVPTNCVPADTRSTLVSTLKVTTVTMLGGPGALFDRVAALAGC</sequence>
<name>A0A7Z0EFF5_9MICO</name>
<organism evidence="2 3">
    <name type="scientific">Glaciibacter psychrotolerans</name>
    <dbReference type="NCBI Taxonomy" id="670054"/>
    <lineage>
        <taxon>Bacteria</taxon>
        <taxon>Bacillati</taxon>
        <taxon>Actinomycetota</taxon>
        <taxon>Actinomycetes</taxon>
        <taxon>Micrococcales</taxon>
        <taxon>Microbacteriaceae</taxon>
        <taxon>Glaciibacter</taxon>
    </lineage>
</organism>
<feature type="region of interest" description="Disordered" evidence="1">
    <location>
        <begin position="40"/>
        <end position="124"/>
    </location>
</feature>
<dbReference type="Pfam" id="PF04122">
    <property type="entry name" value="CW_binding_2"/>
    <property type="match status" value="3"/>
</dbReference>
<dbReference type="PANTHER" id="PTHR30032:SF8">
    <property type="entry name" value="GERMINATION-SPECIFIC N-ACETYLMURAMOYL-L-ALANINE AMIDASE"/>
    <property type="match status" value="1"/>
</dbReference>
<feature type="compositionally biased region" description="Low complexity" evidence="1">
    <location>
        <begin position="70"/>
        <end position="94"/>
    </location>
</feature>
<evidence type="ECO:0000313" key="2">
    <source>
        <dbReference type="EMBL" id="NYJ20260.1"/>
    </source>
</evidence>
<dbReference type="InterPro" id="IPR051922">
    <property type="entry name" value="Bact_Sporulation_Assoc"/>
</dbReference>
<comment type="caution">
    <text evidence="2">The sequence shown here is derived from an EMBL/GenBank/DDBJ whole genome shotgun (WGS) entry which is preliminary data.</text>
</comment>
<feature type="compositionally biased region" description="Pro residues" evidence="1">
    <location>
        <begin position="95"/>
        <end position="105"/>
    </location>
</feature>
<dbReference type="Proteomes" id="UP000537260">
    <property type="component" value="Unassembled WGS sequence"/>
</dbReference>
<dbReference type="RefSeq" id="WP_179578894.1">
    <property type="nucleotide sequence ID" value="NZ_JACCFM010000001.1"/>
</dbReference>
<dbReference type="InterPro" id="IPR007253">
    <property type="entry name" value="Cell_wall-bd_2"/>
</dbReference>
<evidence type="ECO:0000313" key="3">
    <source>
        <dbReference type="Proteomes" id="UP000537260"/>
    </source>
</evidence>
<dbReference type="AlphaFoldDB" id="A0A7Z0EFF5"/>
<reference evidence="2 3" key="1">
    <citation type="submission" date="2020-07" db="EMBL/GenBank/DDBJ databases">
        <title>Sequencing the genomes of 1000 actinobacteria strains.</title>
        <authorList>
            <person name="Klenk H.-P."/>
        </authorList>
    </citation>
    <scope>NUCLEOTIDE SEQUENCE [LARGE SCALE GENOMIC DNA]</scope>
    <source>
        <strain evidence="2 3">LI1</strain>
    </source>
</reference>
<gene>
    <name evidence="2" type="ORF">HNR05_002051</name>
</gene>
<proteinExistence type="predicted"/>
<evidence type="ECO:0000256" key="1">
    <source>
        <dbReference type="SAM" id="MobiDB-lite"/>
    </source>
</evidence>